<dbReference type="SUPFAM" id="SSF52540">
    <property type="entry name" value="P-loop containing nucleoside triphosphate hydrolases"/>
    <property type="match status" value="1"/>
</dbReference>
<keyword evidence="5 7" id="KW-0067">ATP-binding</keyword>
<comment type="caution">
    <text evidence="7">The sequence shown here is derived from an EMBL/GenBank/DDBJ whole genome shotgun (WGS) entry which is preliminary data.</text>
</comment>
<evidence type="ECO:0000256" key="1">
    <source>
        <dbReference type="ARBA" id="ARBA00005417"/>
    </source>
</evidence>
<dbReference type="InterPro" id="IPR050683">
    <property type="entry name" value="Bact_Polysacc_Export_ATP-bd"/>
</dbReference>
<dbReference type="InterPro" id="IPR003439">
    <property type="entry name" value="ABC_transporter-like_ATP-bd"/>
</dbReference>
<reference evidence="8" key="1">
    <citation type="journal article" date="2019" name="Int. J. Syst. Evol. Microbiol.">
        <title>The Global Catalogue of Microorganisms (GCM) 10K type strain sequencing project: providing services to taxonomists for standard genome sequencing and annotation.</title>
        <authorList>
            <consortium name="The Broad Institute Genomics Platform"/>
            <consortium name="The Broad Institute Genome Sequencing Center for Infectious Disease"/>
            <person name="Wu L."/>
            <person name="Ma J."/>
        </authorList>
    </citation>
    <scope>NUCLEOTIDE SEQUENCE [LARGE SCALE GENOMIC DNA]</scope>
    <source>
        <strain evidence="8">KCTC 23701</strain>
    </source>
</reference>
<comment type="similarity">
    <text evidence="1">Belongs to the ABC transporter superfamily.</text>
</comment>
<dbReference type="InterPro" id="IPR015860">
    <property type="entry name" value="ABC_transpr_TagH-like"/>
</dbReference>
<dbReference type="Gene3D" id="2.70.50.60">
    <property type="entry name" value="abc- transporter (atp binding component) like domain"/>
    <property type="match status" value="1"/>
</dbReference>
<evidence type="ECO:0000259" key="6">
    <source>
        <dbReference type="PROSITE" id="PS50893"/>
    </source>
</evidence>
<evidence type="ECO:0000256" key="2">
    <source>
        <dbReference type="ARBA" id="ARBA00022448"/>
    </source>
</evidence>
<dbReference type="CDD" id="cd03220">
    <property type="entry name" value="ABC_KpsT_Wzt"/>
    <property type="match status" value="1"/>
</dbReference>
<dbReference type="PANTHER" id="PTHR46743:SF2">
    <property type="entry name" value="TEICHOIC ACIDS EXPORT ATP-BINDING PROTEIN TAGH"/>
    <property type="match status" value="1"/>
</dbReference>
<dbReference type="Proteomes" id="UP000604737">
    <property type="component" value="Unassembled WGS sequence"/>
</dbReference>
<feature type="domain" description="ABC transporter" evidence="6">
    <location>
        <begin position="23"/>
        <end position="248"/>
    </location>
</feature>
<dbReference type="PANTHER" id="PTHR46743">
    <property type="entry name" value="TEICHOIC ACIDS EXPORT ATP-BINDING PROTEIN TAGH"/>
    <property type="match status" value="1"/>
</dbReference>
<evidence type="ECO:0000256" key="5">
    <source>
        <dbReference type="ARBA" id="ARBA00022840"/>
    </source>
</evidence>
<dbReference type="InterPro" id="IPR029439">
    <property type="entry name" value="Wzt_C"/>
</dbReference>
<keyword evidence="3" id="KW-0472">Membrane</keyword>
<accession>A0ABQ3H3A6</accession>
<evidence type="ECO:0000256" key="4">
    <source>
        <dbReference type="ARBA" id="ARBA00022741"/>
    </source>
</evidence>
<dbReference type="Pfam" id="PF14524">
    <property type="entry name" value="Wzt_C"/>
    <property type="match status" value="1"/>
</dbReference>
<gene>
    <name evidence="7" type="ORF">GCM10007350_31130</name>
</gene>
<evidence type="ECO:0000313" key="8">
    <source>
        <dbReference type="Proteomes" id="UP000604737"/>
    </source>
</evidence>
<dbReference type="SMART" id="SM00382">
    <property type="entry name" value="AAA"/>
    <property type="match status" value="1"/>
</dbReference>
<keyword evidence="2" id="KW-0813">Transport</keyword>
<dbReference type="Pfam" id="PF00005">
    <property type="entry name" value="ABC_tran"/>
    <property type="match status" value="1"/>
</dbReference>
<dbReference type="InterPro" id="IPR003593">
    <property type="entry name" value="AAA+_ATPase"/>
</dbReference>
<evidence type="ECO:0000256" key="3">
    <source>
        <dbReference type="ARBA" id="ARBA00022475"/>
    </source>
</evidence>
<keyword evidence="8" id="KW-1185">Reference proteome</keyword>
<dbReference type="PROSITE" id="PS50893">
    <property type="entry name" value="ABC_TRANSPORTER_2"/>
    <property type="match status" value="1"/>
</dbReference>
<organism evidence="7 8">
    <name type="scientific">Jeongeupia chitinilytica</name>
    <dbReference type="NCBI Taxonomy" id="1041641"/>
    <lineage>
        <taxon>Bacteria</taxon>
        <taxon>Pseudomonadati</taxon>
        <taxon>Pseudomonadota</taxon>
        <taxon>Betaproteobacteria</taxon>
        <taxon>Neisseriales</taxon>
        <taxon>Chitinibacteraceae</taxon>
        <taxon>Jeongeupia</taxon>
    </lineage>
</organism>
<keyword evidence="4" id="KW-0547">Nucleotide-binding</keyword>
<dbReference type="InterPro" id="IPR027417">
    <property type="entry name" value="P-loop_NTPase"/>
</dbReference>
<dbReference type="Gene3D" id="3.40.50.300">
    <property type="entry name" value="P-loop containing nucleotide triphosphate hydrolases"/>
    <property type="match status" value="1"/>
</dbReference>
<evidence type="ECO:0000313" key="7">
    <source>
        <dbReference type="EMBL" id="GHD67442.1"/>
    </source>
</evidence>
<dbReference type="GO" id="GO:0005524">
    <property type="term" value="F:ATP binding"/>
    <property type="evidence" value="ECO:0007669"/>
    <property type="project" value="UniProtKB-KW"/>
</dbReference>
<dbReference type="CDD" id="cd10147">
    <property type="entry name" value="Wzt_C-like"/>
    <property type="match status" value="1"/>
</dbReference>
<sequence length="419" mass="45750">MSSNCVIEVKMLSKHYDVYDSPLHRMWVSFFPKLAGNSKKFHALDDVNFTIKKGETVGIIGRNGSGKSTLLQLICGTLTPSLGGVSVNGRIAALLELGSGFNPEFSGRENVYLNAAILGLTPKEIEQKFSDIERFADIGDFIDQPIKTYSSGMVVRLAFATAIHVSPDILVVDEALAVGDTAFQQKCLNRIRDMQRQGVSILLVTHSSNTLIEYCDRGIYLKKGRLIMDAACRDVVRRYADDLVEQEGGMVVEIDQASEVGVANATSVSQPMQIRQDDGQGRLSVQSVELRNAKGELSANYQFGEAFAVQIKVKAEGAVDIPCFGVQLSSVDGIVLWSGTTQSMNLELPVMVDGIYTVKWNMQANFSGNRYILAVGVGRIESGDYLRTHRVDYAGHFDIIPVAHSGGGWLAPCPVFEVI</sequence>
<protein>
    <submittedName>
        <fullName evidence="7">Sugar ABC transporter ATP-binding protein</fullName>
    </submittedName>
</protein>
<dbReference type="RefSeq" id="WP_189461834.1">
    <property type="nucleotide sequence ID" value="NZ_BMYO01000009.1"/>
</dbReference>
<proteinExistence type="inferred from homology"/>
<dbReference type="EMBL" id="BMYO01000009">
    <property type="protein sequence ID" value="GHD67442.1"/>
    <property type="molecule type" value="Genomic_DNA"/>
</dbReference>
<name>A0ABQ3H3A6_9NEIS</name>
<keyword evidence="3" id="KW-1003">Cell membrane</keyword>